<evidence type="ECO:0000259" key="1">
    <source>
        <dbReference type="PROSITE" id="PS50879"/>
    </source>
</evidence>
<dbReference type="OrthoDB" id="411823at2759"/>
<dbReference type="AlphaFoldDB" id="A0A4Y2AH90"/>
<dbReference type="Gene3D" id="3.30.420.10">
    <property type="entry name" value="Ribonuclease H-like superfamily/Ribonuclease H"/>
    <property type="match status" value="1"/>
</dbReference>
<evidence type="ECO:0000313" key="3">
    <source>
        <dbReference type="Proteomes" id="UP000499080"/>
    </source>
</evidence>
<organism evidence="2 3">
    <name type="scientific">Araneus ventricosus</name>
    <name type="common">Orbweaver spider</name>
    <name type="synonym">Epeira ventricosa</name>
    <dbReference type="NCBI Taxonomy" id="182803"/>
    <lineage>
        <taxon>Eukaryota</taxon>
        <taxon>Metazoa</taxon>
        <taxon>Ecdysozoa</taxon>
        <taxon>Arthropoda</taxon>
        <taxon>Chelicerata</taxon>
        <taxon>Arachnida</taxon>
        <taxon>Araneae</taxon>
        <taxon>Araneomorphae</taxon>
        <taxon>Entelegynae</taxon>
        <taxon>Araneoidea</taxon>
        <taxon>Araneidae</taxon>
        <taxon>Araneus</taxon>
    </lineage>
</organism>
<dbReference type="Pfam" id="PF00075">
    <property type="entry name" value="RNase_H"/>
    <property type="match status" value="1"/>
</dbReference>
<dbReference type="PROSITE" id="PS50879">
    <property type="entry name" value="RNASE_H_1"/>
    <property type="match status" value="1"/>
</dbReference>
<dbReference type="InterPro" id="IPR002156">
    <property type="entry name" value="RNaseH_domain"/>
</dbReference>
<dbReference type="GO" id="GO:0004523">
    <property type="term" value="F:RNA-DNA hybrid ribonuclease activity"/>
    <property type="evidence" value="ECO:0007669"/>
    <property type="project" value="InterPro"/>
</dbReference>
<dbReference type="InterPro" id="IPR036397">
    <property type="entry name" value="RNaseH_sf"/>
</dbReference>
<feature type="domain" description="RNase H type-1" evidence="1">
    <location>
        <begin position="51"/>
        <end position="147"/>
    </location>
</feature>
<evidence type="ECO:0000313" key="2">
    <source>
        <dbReference type="EMBL" id="GBL78649.1"/>
    </source>
</evidence>
<dbReference type="SUPFAM" id="SSF53098">
    <property type="entry name" value="Ribonuclease H-like"/>
    <property type="match status" value="1"/>
</dbReference>
<gene>
    <name evidence="2" type="ORF">AVEN_65225_1</name>
</gene>
<name>A0A4Y2AH90_ARAVE</name>
<dbReference type="CDD" id="cd09276">
    <property type="entry name" value="Rnase_HI_RT_non_LTR"/>
    <property type="match status" value="1"/>
</dbReference>
<sequence>MFGENPSRGVDFYEERHRQNAAPCPFVTVTITVTEPVHNDLHALDLAKEDFQDDFEIYTDGSKVDGNVGFSAELAAINFAVGWALENEVKFKIYSDSLSSIETLKSFNVKSKFFNIIKNNIFKSRDLVSLSWVKAHAGDPGNERVDH</sequence>
<proteinExistence type="predicted"/>
<dbReference type="InterPro" id="IPR012337">
    <property type="entry name" value="RNaseH-like_sf"/>
</dbReference>
<dbReference type="EMBL" id="BGPR01000016">
    <property type="protein sequence ID" value="GBL78649.1"/>
    <property type="molecule type" value="Genomic_DNA"/>
</dbReference>
<protein>
    <recommendedName>
        <fullName evidence="1">RNase H type-1 domain-containing protein</fullName>
    </recommendedName>
</protein>
<dbReference type="Proteomes" id="UP000499080">
    <property type="component" value="Unassembled WGS sequence"/>
</dbReference>
<accession>A0A4Y2AH90</accession>
<reference evidence="2 3" key="1">
    <citation type="journal article" date="2019" name="Sci. Rep.">
        <title>Orb-weaving spider Araneus ventricosus genome elucidates the spidroin gene catalogue.</title>
        <authorList>
            <person name="Kono N."/>
            <person name="Nakamura H."/>
            <person name="Ohtoshi R."/>
            <person name="Moran D.A.P."/>
            <person name="Shinohara A."/>
            <person name="Yoshida Y."/>
            <person name="Fujiwara M."/>
            <person name="Mori M."/>
            <person name="Tomita M."/>
            <person name="Arakawa K."/>
        </authorList>
    </citation>
    <scope>NUCLEOTIDE SEQUENCE [LARGE SCALE GENOMIC DNA]</scope>
</reference>
<keyword evidence="3" id="KW-1185">Reference proteome</keyword>
<dbReference type="GO" id="GO:0003676">
    <property type="term" value="F:nucleic acid binding"/>
    <property type="evidence" value="ECO:0007669"/>
    <property type="project" value="InterPro"/>
</dbReference>
<comment type="caution">
    <text evidence="2">The sequence shown here is derived from an EMBL/GenBank/DDBJ whole genome shotgun (WGS) entry which is preliminary data.</text>
</comment>